<evidence type="ECO:0000313" key="2">
    <source>
        <dbReference type="EMBL" id="EUA74096.1"/>
    </source>
</evidence>
<comment type="caution">
    <text evidence="2">The sequence shown here is derived from an EMBL/GenBank/DDBJ whole genome shotgun (WGS) entry which is preliminary data.</text>
</comment>
<organism evidence="2 3">
    <name type="scientific">Mycobacteroides abscessus subsp. bolletii 1513</name>
    <dbReference type="NCBI Taxonomy" id="1299321"/>
    <lineage>
        <taxon>Bacteria</taxon>
        <taxon>Bacillati</taxon>
        <taxon>Actinomycetota</taxon>
        <taxon>Actinomycetes</taxon>
        <taxon>Mycobacteriales</taxon>
        <taxon>Mycobacteriaceae</taxon>
        <taxon>Mycobacteroides</taxon>
        <taxon>Mycobacteroides abscessus</taxon>
    </lineage>
</organism>
<accession>X8E1H8</accession>
<reference evidence="2 3" key="1">
    <citation type="submission" date="2013-12" db="EMBL/GenBank/DDBJ databases">
        <authorList>
            <person name="Zelazny A."/>
            <person name="Olivier K."/>
            <person name="Holland S."/>
            <person name="Lenaerts A."/>
            <person name="Ordway D."/>
            <person name="DeGroote M.A."/>
            <person name="Parker T."/>
            <person name="Sizemore C."/>
            <person name="Tallon L.J."/>
            <person name="Sadzewicz L.K."/>
            <person name="Sengamalay N."/>
            <person name="Fraser C.M."/>
            <person name="Hine E."/>
            <person name="Shefchek K.A."/>
            <person name="Das S.P."/>
            <person name="Tettelin H."/>
        </authorList>
    </citation>
    <scope>NUCLEOTIDE SEQUENCE [LARGE SCALE GENOMIC DNA]</scope>
    <source>
        <strain evidence="2 3">1513</strain>
    </source>
</reference>
<dbReference type="PATRIC" id="fig|1299321.3.peg.67"/>
<dbReference type="EMBL" id="JAOJ01000001">
    <property type="protein sequence ID" value="EUA74096.1"/>
    <property type="molecule type" value="Genomic_DNA"/>
</dbReference>
<feature type="domain" description="DUF222" evidence="1">
    <location>
        <begin position="1"/>
        <end position="40"/>
    </location>
</feature>
<dbReference type="Proteomes" id="UP000023351">
    <property type="component" value="Unassembled WGS sequence"/>
</dbReference>
<name>X8E1H8_9MYCO</name>
<evidence type="ECO:0000313" key="3">
    <source>
        <dbReference type="Proteomes" id="UP000023351"/>
    </source>
</evidence>
<protein>
    <recommendedName>
        <fullName evidence="1">DUF222 domain-containing protein</fullName>
    </recommendedName>
</protein>
<evidence type="ECO:0000259" key="1">
    <source>
        <dbReference type="Pfam" id="PF02720"/>
    </source>
</evidence>
<sequence length="104" mass="11953">MAAHAHHYLAIFNDNGRPLYLGRSKRIASPEQRLVLHARDRGCTHPGCHVPGYLCQVHHITDWAHDGPTDIDNPTSHKTDLTHTPYQMGYRVQYTTSRWLWTLA</sequence>
<dbReference type="CDD" id="cd00085">
    <property type="entry name" value="HNHc"/>
    <property type="match status" value="1"/>
</dbReference>
<dbReference type="InterPro" id="IPR003870">
    <property type="entry name" value="DUF222"/>
</dbReference>
<gene>
    <name evidence="2" type="ORF">I540_0072</name>
</gene>
<proteinExistence type="predicted"/>
<dbReference type="Pfam" id="PF02720">
    <property type="entry name" value="DUF222"/>
    <property type="match status" value="1"/>
</dbReference>
<dbReference type="AlphaFoldDB" id="X8E1H8"/>
<dbReference type="InterPro" id="IPR003615">
    <property type="entry name" value="HNH_nuc"/>
</dbReference>